<dbReference type="InterPro" id="IPR033136">
    <property type="entry name" value="DNA_ligase_CS"/>
</dbReference>
<dbReference type="Pfam" id="PF03120">
    <property type="entry name" value="OB_DNA_ligase"/>
    <property type="match status" value="1"/>
</dbReference>
<dbReference type="STRING" id="565045.NOR51B_1502"/>
<dbReference type="InterPro" id="IPR004150">
    <property type="entry name" value="NAD_DNA_ligase_OB"/>
</dbReference>
<evidence type="ECO:0000256" key="9">
    <source>
        <dbReference type="ARBA" id="ARBA00022842"/>
    </source>
</evidence>
<dbReference type="PIRSF" id="PIRSF001604">
    <property type="entry name" value="LigA"/>
    <property type="match status" value="1"/>
</dbReference>
<dbReference type="PROSITE" id="PS01055">
    <property type="entry name" value="DNA_LIGASE_N1"/>
    <property type="match status" value="1"/>
</dbReference>
<evidence type="ECO:0000256" key="3">
    <source>
        <dbReference type="ARBA" id="ARBA00013308"/>
    </source>
</evidence>
<dbReference type="SMART" id="SM00278">
    <property type="entry name" value="HhH1"/>
    <property type="match status" value="4"/>
</dbReference>
<evidence type="ECO:0000256" key="14">
    <source>
        <dbReference type="HAMAP-Rule" id="MF_01588"/>
    </source>
</evidence>
<dbReference type="NCBIfam" id="NF005932">
    <property type="entry name" value="PRK07956.1"/>
    <property type="match status" value="1"/>
</dbReference>
<dbReference type="Gene3D" id="3.40.50.10190">
    <property type="entry name" value="BRCT domain"/>
    <property type="match status" value="1"/>
</dbReference>
<dbReference type="CDD" id="cd00114">
    <property type="entry name" value="LIGANc"/>
    <property type="match status" value="1"/>
</dbReference>
<evidence type="ECO:0000256" key="6">
    <source>
        <dbReference type="ARBA" id="ARBA00022723"/>
    </source>
</evidence>
<evidence type="ECO:0000313" key="17">
    <source>
        <dbReference type="EMBL" id="EED35556.1"/>
    </source>
</evidence>
<dbReference type="Pfam" id="PF03119">
    <property type="entry name" value="DNA_ligase_ZBD"/>
    <property type="match status" value="1"/>
</dbReference>
<comment type="catalytic activity">
    <reaction evidence="12 14 15">
        <text>NAD(+) + (deoxyribonucleotide)n-3'-hydroxyl + 5'-phospho-(deoxyribonucleotide)m = (deoxyribonucleotide)n+m + AMP + beta-nicotinamide D-nucleotide.</text>
        <dbReference type="EC" id="6.5.1.2"/>
    </reaction>
</comment>
<evidence type="ECO:0000256" key="8">
    <source>
        <dbReference type="ARBA" id="ARBA00022833"/>
    </source>
</evidence>
<dbReference type="Gene3D" id="1.10.287.610">
    <property type="entry name" value="Helix hairpin bin"/>
    <property type="match status" value="1"/>
</dbReference>
<dbReference type="InterPro" id="IPR001357">
    <property type="entry name" value="BRCT_dom"/>
</dbReference>
<dbReference type="Pfam" id="PF00533">
    <property type="entry name" value="BRCT"/>
    <property type="match status" value="1"/>
</dbReference>
<feature type="domain" description="BRCT" evidence="16">
    <location>
        <begin position="595"/>
        <end position="675"/>
    </location>
</feature>
<dbReference type="SUPFAM" id="SSF52113">
    <property type="entry name" value="BRCT domain"/>
    <property type="match status" value="1"/>
</dbReference>
<comment type="function">
    <text evidence="1 14">DNA ligase that catalyzes the formation of phosphodiester linkages between 5'-phosphoryl and 3'-hydroxyl groups in double-stranded DNA using NAD as a coenzyme and as the energy source for the reaction. It is essential for DNA replication and repair of damaged DNA.</text>
</comment>
<dbReference type="CDD" id="cd17748">
    <property type="entry name" value="BRCT_DNA_ligase_like"/>
    <property type="match status" value="1"/>
</dbReference>
<dbReference type="InterPro" id="IPR013840">
    <property type="entry name" value="DNAligase_N"/>
</dbReference>
<name>B8KRT9_9GAMM</name>
<dbReference type="InterPro" id="IPR012340">
    <property type="entry name" value="NA-bd_OB-fold"/>
</dbReference>
<feature type="binding site" evidence="14">
    <location>
        <position position="316"/>
    </location>
    <ligand>
        <name>NAD(+)</name>
        <dbReference type="ChEBI" id="CHEBI:57540"/>
    </ligand>
</feature>
<dbReference type="GO" id="GO:0006260">
    <property type="term" value="P:DNA replication"/>
    <property type="evidence" value="ECO:0007669"/>
    <property type="project" value="UniProtKB-KW"/>
</dbReference>
<dbReference type="EMBL" id="DS999411">
    <property type="protein sequence ID" value="EED35556.1"/>
    <property type="molecule type" value="Genomic_DNA"/>
</dbReference>
<dbReference type="Gene3D" id="2.40.50.140">
    <property type="entry name" value="Nucleic acid-binding proteins"/>
    <property type="match status" value="1"/>
</dbReference>
<dbReference type="GO" id="GO:0046872">
    <property type="term" value="F:metal ion binding"/>
    <property type="evidence" value="ECO:0007669"/>
    <property type="project" value="UniProtKB-KW"/>
</dbReference>
<feature type="binding site" evidence="14">
    <location>
        <position position="413"/>
    </location>
    <ligand>
        <name>Zn(2+)</name>
        <dbReference type="ChEBI" id="CHEBI:29105"/>
    </ligand>
</feature>
<dbReference type="InterPro" id="IPR010994">
    <property type="entry name" value="RuvA_2-like"/>
</dbReference>
<dbReference type="InterPro" id="IPR004149">
    <property type="entry name" value="Znf_DNAligase_C4"/>
</dbReference>
<dbReference type="InterPro" id="IPR013839">
    <property type="entry name" value="DNAligase_adenylation"/>
</dbReference>
<evidence type="ECO:0000313" key="18">
    <source>
        <dbReference type="Proteomes" id="UP000004699"/>
    </source>
</evidence>
<dbReference type="NCBIfam" id="TIGR00575">
    <property type="entry name" value="dnlj"/>
    <property type="match status" value="1"/>
</dbReference>
<reference evidence="18" key="1">
    <citation type="journal article" date="2013" name="BMC Microbiol.">
        <title>Taxonomy and evolution of bacteriochlorophyll a-containing members of the OM60/NOR5 clade of marine gammaproteobacteria: description of Luminiphilus syltensis gen. nov., sp. nov., reclassification of Haliea rubra as Pseudohaliea rubra gen. nov., comb. nov., and emendation of Chromatocurvus halotolerans.</title>
        <authorList>
            <person name="Spring S."/>
            <person name="Riedel T."/>
            <person name="Sproer C."/>
            <person name="Yan S."/>
            <person name="Harder J."/>
            <person name="Fuchs B.M."/>
        </authorList>
    </citation>
    <scope>NUCLEOTIDE SEQUENCE [LARGE SCALE GENOMIC DNA]</scope>
    <source>
        <strain evidence="18">NOR51-B</strain>
    </source>
</reference>
<comment type="caution">
    <text evidence="14">Lacks conserved residue(s) required for the propagation of feature annotation.</text>
</comment>
<proteinExistence type="inferred from homology"/>
<organism evidence="17 18">
    <name type="scientific">Luminiphilus syltensis NOR5-1B</name>
    <dbReference type="NCBI Taxonomy" id="565045"/>
    <lineage>
        <taxon>Bacteria</taxon>
        <taxon>Pseudomonadati</taxon>
        <taxon>Pseudomonadota</taxon>
        <taxon>Gammaproteobacteria</taxon>
        <taxon>Cellvibrionales</taxon>
        <taxon>Halieaceae</taxon>
        <taxon>Luminiphilus</taxon>
    </lineage>
</organism>
<evidence type="ECO:0000259" key="16">
    <source>
        <dbReference type="PROSITE" id="PS50172"/>
    </source>
</evidence>
<comment type="cofactor">
    <cofactor evidence="14">
        <name>Mg(2+)</name>
        <dbReference type="ChEBI" id="CHEBI:18420"/>
    </cofactor>
    <cofactor evidence="14">
        <name>Mn(2+)</name>
        <dbReference type="ChEBI" id="CHEBI:29035"/>
    </cofactor>
</comment>
<dbReference type="FunFam" id="1.10.150.20:FF:000006">
    <property type="entry name" value="DNA ligase"/>
    <property type="match status" value="1"/>
</dbReference>
<dbReference type="AlphaFoldDB" id="B8KRT9"/>
<keyword evidence="9 14" id="KW-0460">Magnesium</keyword>
<feature type="binding site" evidence="14">
    <location>
        <position position="173"/>
    </location>
    <ligand>
        <name>NAD(+)</name>
        <dbReference type="ChEBI" id="CHEBI:57540"/>
    </ligand>
</feature>
<keyword evidence="5 14" id="KW-0235">DNA replication</keyword>
<dbReference type="PANTHER" id="PTHR23389:SF9">
    <property type="entry name" value="DNA LIGASE"/>
    <property type="match status" value="1"/>
</dbReference>
<gene>
    <name evidence="14 17" type="primary">ligA</name>
    <name evidence="17" type="ORF">NOR51B_1502</name>
</gene>
<evidence type="ECO:0000256" key="2">
    <source>
        <dbReference type="ARBA" id="ARBA00012722"/>
    </source>
</evidence>
<dbReference type="Proteomes" id="UP000004699">
    <property type="component" value="Unassembled WGS sequence"/>
</dbReference>
<dbReference type="FunFam" id="1.10.150.20:FF:000007">
    <property type="entry name" value="DNA ligase"/>
    <property type="match status" value="1"/>
</dbReference>
<evidence type="ECO:0000256" key="10">
    <source>
        <dbReference type="ARBA" id="ARBA00023027"/>
    </source>
</evidence>
<dbReference type="RefSeq" id="WP_009020302.1">
    <property type="nucleotide sequence ID" value="NZ_DS999411.1"/>
</dbReference>
<dbReference type="InterPro" id="IPR036420">
    <property type="entry name" value="BRCT_dom_sf"/>
</dbReference>
<keyword evidence="8 14" id="KW-0862">Zinc</keyword>
<evidence type="ECO:0000256" key="7">
    <source>
        <dbReference type="ARBA" id="ARBA00022763"/>
    </source>
</evidence>
<dbReference type="PROSITE" id="PS50172">
    <property type="entry name" value="BRCT"/>
    <property type="match status" value="1"/>
</dbReference>
<feature type="binding site" evidence="14">
    <location>
        <position position="292"/>
    </location>
    <ligand>
        <name>NAD(+)</name>
        <dbReference type="ChEBI" id="CHEBI:57540"/>
    </ligand>
</feature>
<dbReference type="GO" id="GO:0005829">
    <property type="term" value="C:cytosol"/>
    <property type="evidence" value="ECO:0007669"/>
    <property type="project" value="TreeGrafter"/>
</dbReference>
<evidence type="ECO:0000256" key="5">
    <source>
        <dbReference type="ARBA" id="ARBA00022705"/>
    </source>
</evidence>
<dbReference type="SMART" id="SM00532">
    <property type="entry name" value="LIGANc"/>
    <property type="match status" value="1"/>
</dbReference>
<feature type="binding site" evidence="14">
    <location>
        <position position="113"/>
    </location>
    <ligand>
        <name>NAD(+)</name>
        <dbReference type="ChEBI" id="CHEBI:57540"/>
    </ligand>
</feature>
<dbReference type="SUPFAM" id="SSF56091">
    <property type="entry name" value="DNA ligase/mRNA capping enzyme, catalytic domain"/>
    <property type="match status" value="1"/>
</dbReference>
<dbReference type="Gene3D" id="6.20.10.30">
    <property type="match status" value="1"/>
</dbReference>
<dbReference type="OrthoDB" id="9759736at2"/>
<feature type="binding site" evidence="14">
    <location>
        <begin position="33"/>
        <end position="37"/>
    </location>
    <ligand>
        <name>NAD(+)</name>
        <dbReference type="ChEBI" id="CHEBI:57540"/>
    </ligand>
</feature>
<keyword evidence="4 14" id="KW-0436">Ligase</keyword>
<feature type="binding site" evidence="14">
    <location>
        <begin position="82"/>
        <end position="83"/>
    </location>
    <ligand>
        <name>NAD(+)</name>
        <dbReference type="ChEBI" id="CHEBI:57540"/>
    </ligand>
</feature>
<dbReference type="Pfam" id="PF12826">
    <property type="entry name" value="HHH_2"/>
    <property type="match status" value="1"/>
</dbReference>
<protein>
    <recommendedName>
        <fullName evidence="3 14">DNA ligase</fullName>
        <ecNumber evidence="2 14">6.5.1.2</ecNumber>
    </recommendedName>
    <alternativeName>
        <fullName evidence="14">Polydeoxyribonucleotide synthase [NAD(+)]</fullName>
    </alternativeName>
</protein>
<keyword evidence="10 14" id="KW-0520">NAD</keyword>
<dbReference type="Pfam" id="PF14520">
    <property type="entry name" value="HHH_5"/>
    <property type="match status" value="1"/>
</dbReference>
<dbReference type="Gene3D" id="3.30.470.30">
    <property type="entry name" value="DNA ligase/mRNA capping enzyme"/>
    <property type="match status" value="1"/>
</dbReference>
<evidence type="ECO:0000256" key="1">
    <source>
        <dbReference type="ARBA" id="ARBA00004067"/>
    </source>
</evidence>
<comment type="similarity">
    <text evidence="13 14">Belongs to the NAD-dependent DNA ligase family. LigA subfamily.</text>
</comment>
<dbReference type="SUPFAM" id="SSF50249">
    <property type="entry name" value="Nucleic acid-binding proteins"/>
    <property type="match status" value="1"/>
</dbReference>
<dbReference type="HOGENOM" id="CLU_007764_2_1_6"/>
<keyword evidence="6 14" id="KW-0479">Metal-binding</keyword>
<dbReference type="HAMAP" id="MF_01588">
    <property type="entry name" value="DNA_ligase_A"/>
    <property type="match status" value="1"/>
</dbReference>
<keyword evidence="11 14" id="KW-0234">DNA repair</keyword>
<dbReference type="GO" id="GO:0003677">
    <property type="term" value="F:DNA binding"/>
    <property type="evidence" value="ECO:0007669"/>
    <property type="project" value="InterPro"/>
</dbReference>
<dbReference type="PROSITE" id="PS01056">
    <property type="entry name" value="DNA_LIGASE_N2"/>
    <property type="match status" value="1"/>
</dbReference>
<dbReference type="SMART" id="SM00292">
    <property type="entry name" value="BRCT"/>
    <property type="match status" value="1"/>
</dbReference>
<dbReference type="InterPro" id="IPR001679">
    <property type="entry name" value="DNA_ligase"/>
</dbReference>
<dbReference type="Gene3D" id="1.10.150.20">
    <property type="entry name" value="5' to 3' exonuclease, C-terminal subdomain"/>
    <property type="match status" value="2"/>
</dbReference>
<dbReference type="FunFam" id="2.40.50.140:FF:000012">
    <property type="entry name" value="DNA ligase"/>
    <property type="match status" value="1"/>
</dbReference>
<sequence length="675" mass="73397">MDPATVAEVAELRERIKRWALEYYQQDAPSVPDADYDAAFRRLHELESAHPELASPDSPTRRVGAQPIAGFEQVTHRLPMLSLDNAFSSDDFDAFDQRVSERLGKNAIDYCCEPKLDGIAVSLIYERGKLTQAATRGDGVVGEDITHNVRTIEAIPLALEGGGFPDVLEVRGEVFMPRVGFERLNDRARASGDKLFVNPRNAAAGSLRQLDPRVTARRPLDFCCYSVGFCSGQIRDLGDRHSAVIARLGEWGLPVSQWMKVATAAEACEAYYQWLAGERDGLPFDIDGIVFKVDDLESQRILGFVSRAPRWAIARKFPAQEQRTRVLDVEFQVGRTGAITPVARLDPVFVGGVTVSNATLHNADEIERLGLCIGDSVIIRRAGDVIPQVVAVILEERDESVRAVVFPDHCPACGSEVERVEGEAAFRCVGGLICPAQRRASLQHFASRKAMDIDGLGEKVIEQLVARELITDIAGLYGLDLETLVSLDRMGEKSAENLVAALDKSKATTLARFIYALGIREVGESTARALAMHFGSLDAIEGAGQEVLEEVDDVGPVVATHIRNFFSEAANRRTIEALIEAGVHWPDPVDSMAAGEEGALAGESWVVSGKLESMSRDQASDRLRSLGARVTGGVSNKTTRLLAGPGAGSKLKKAESLGLPVLDESDFLALLEELE</sequence>
<feature type="binding site" evidence="14">
    <location>
        <position position="136"/>
    </location>
    <ligand>
        <name>NAD(+)</name>
        <dbReference type="ChEBI" id="CHEBI:57540"/>
    </ligand>
</feature>
<evidence type="ECO:0000256" key="12">
    <source>
        <dbReference type="ARBA" id="ARBA00034005"/>
    </source>
</evidence>
<evidence type="ECO:0000256" key="15">
    <source>
        <dbReference type="RuleBase" id="RU000618"/>
    </source>
</evidence>
<accession>B8KRT9</accession>
<dbReference type="GO" id="GO:0006281">
    <property type="term" value="P:DNA repair"/>
    <property type="evidence" value="ECO:0007669"/>
    <property type="project" value="UniProtKB-KW"/>
</dbReference>
<evidence type="ECO:0000256" key="4">
    <source>
        <dbReference type="ARBA" id="ARBA00022598"/>
    </source>
</evidence>
<dbReference type="GO" id="GO:0003911">
    <property type="term" value="F:DNA ligase (NAD+) activity"/>
    <property type="evidence" value="ECO:0007669"/>
    <property type="project" value="UniProtKB-UniRule"/>
</dbReference>
<dbReference type="Pfam" id="PF01653">
    <property type="entry name" value="DNA_ligase_aden"/>
    <property type="match status" value="1"/>
</dbReference>
<feature type="active site" description="N6-AMP-lysine intermediate" evidence="14">
    <location>
        <position position="115"/>
    </location>
</feature>
<dbReference type="PANTHER" id="PTHR23389">
    <property type="entry name" value="CHROMOSOME TRANSMISSION FIDELITY FACTOR 18"/>
    <property type="match status" value="1"/>
</dbReference>
<dbReference type="InterPro" id="IPR041663">
    <property type="entry name" value="DisA/LigA_HHH"/>
</dbReference>
<keyword evidence="14" id="KW-0464">Manganese</keyword>
<dbReference type="InterPro" id="IPR018239">
    <property type="entry name" value="DNA_ligase_AS"/>
</dbReference>
<dbReference type="EC" id="6.5.1.2" evidence="2 14"/>
<keyword evidence="7 14" id="KW-0227">DNA damage</keyword>
<dbReference type="FunFam" id="3.30.470.30:FF:000001">
    <property type="entry name" value="DNA ligase"/>
    <property type="match status" value="1"/>
</dbReference>
<keyword evidence="18" id="KW-1185">Reference proteome</keyword>
<dbReference type="eggNOG" id="COG0272">
    <property type="taxonomic scope" value="Bacteria"/>
</dbReference>
<evidence type="ECO:0000256" key="11">
    <source>
        <dbReference type="ARBA" id="ARBA00023204"/>
    </source>
</evidence>
<dbReference type="SUPFAM" id="SSF47781">
    <property type="entry name" value="RuvA domain 2-like"/>
    <property type="match status" value="1"/>
</dbReference>
<feature type="binding site" evidence="14">
    <location>
        <position position="434"/>
    </location>
    <ligand>
        <name>Zn(2+)</name>
        <dbReference type="ChEBI" id="CHEBI:29105"/>
    </ligand>
</feature>
<feature type="binding site" evidence="14">
    <location>
        <position position="410"/>
    </location>
    <ligand>
        <name>Zn(2+)</name>
        <dbReference type="ChEBI" id="CHEBI:29105"/>
    </ligand>
</feature>
<dbReference type="InterPro" id="IPR003583">
    <property type="entry name" value="Hlx-hairpin-Hlx_DNA-bd_motif"/>
</dbReference>
<evidence type="ECO:0000256" key="13">
    <source>
        <dbReference type="ARBA" id="ARBA00060881"/>
    </source>
</evidence>